<evidence type="ECO:0000313" key="2">
    <source>
        <dbReference type="EMBL" id="AUG49397.1"/>
    </source>
</evidence>
<feature type="region of interest" description="Disordered" evidence="1">
    <location>
        <begin position="1"/>
        <end position="53"/>
    </location>
</feature>
<dbReference type="OrthoDB" id="255391at2157"/>
<keyword evidence="2" id="KW-0614">Plasmid</keyword>
<proteinExistence type="predicted"/>
<geneLocation type="plasmid" evidence="2 3">
    <name>pNYT1</name>
</geneLocation>
<reference evidence="2 3" key="1">
    <citation type="submission" date="2017-01" db="EMBL/GenBank/DDBJ databases">
        <title>A Red Light-Sensitive Sensory Rhodopsin I From Haloarcula taiwanensis, A New Haloarchaeon Isolated From Taiwan.</title>
        <authorList>
            <person name="Yang C.-S."/>
            <person name="Han Y.-A."/>
            <person name="Chen P.-C."/>
            <person name="Ng W.V."/>
            <person name="Chen T.-W."/>
        </authorList>
    </citation>
    <scope>NUCLEOTIDE SEQUENCE [LARGE SCALE GENOMIC DNA]</scope>
    <source>
        <strain evidence="2 3">Taiwanensis</strain>
        <plasmid evidence="2 3">pNYT1</plasmid>
    </source>
</reference>
<dbReference type="KEGG" id="hta:BVU17_17570"/>
<sequence>MTNATKRVTDRNPEYDPADIRGAASSDPETRGNGRERVLESTKYPDRTEDDARTCRTCGQDIPRDERQCPFCAQTGVSETSSDDQDSSPLGEWTFGRVVLALVEANTDFHARALGAAAFSVSDSIASGEDTSHGTVKCRAAFGTEPAATLTQGWPDLPTETTIDEEPAQALLETADEQTNWDGDGDDVQPRIYLEDGSPVTDRSEFQQILTEFREDDGMYWLVPGVVQRHQARAEPEIIGIGFHCRQCGAVTGHESHGLDGFECHPHLDRLIWTCRECGQHRHEPEQEDNTEEVTGYEHLPDGVSPEDIHGDEPDFQEQEFQDQISAYRERNGFFPWER</sequence>
<gene>
    <name evidence="2" type="ORF">BVU17_17570</name>
</gene>
<evidence type="ECO:0000313" key="3">
    <source>
        <dbReference type="Proteomes" id="UP000242917"/>
    </source>
</evidence>
<dbReference type="AlphaFoldDB" id="A0A2H5A3Z1"/>
<protein>
    <submittedName>
        <fullName evidence="2">Uncharacterized protein</fullName>
    </submittedName>
</protein>
<evidence type="ECO:0000256" key="1">
    <source>
        <dbReference type="SAM" id="MobiDB-lite"/>
    </source>
</evidence>
<organism evidence="2 3">
    <name type="scientific">Haloarcula taiwanensis</name>
    <dbReference type="NCBI Taxonomy" id="1932004"/>
    <lineage>
        <taxon>Archaea</taxon>
        <taxon>Methanobacteriati</taxon>
        <taxon>Methanobacteriota</taxon>
        <taxon>Stenosarchaea group</taxon>
        <taxon>Halobacteria</taxon>
        <taxon>Halobacteriales</taxon>
        <taxon>Haloarculaceae</taxon>
        <taxon>Haloarcula</taxon>
    </lineage>
</organism>
<accession>A0A2H5A3Z1</accession>
<name>A0A2H5A3Z1_9EURY</name>
<dbReference type="EMBL" id="CP019156">
    <property type="protein sequence ID" value="AUG49397.1"/>
    <property type="molecule type" value="Genomic_DNA"/>
</dbReference>
<keyword evidence="3" id="KW-1185">Reference proteome</keyword>
<feature type="compositionally biased region" description="Basic and acidic residues" evidence="1">
    <location>
        <begin position="28"/>
        <end position="53"/>
    </location>
</feature>
<dbReference type="Proteomes" id="UP000242917">
    <property type="component" value="Plasmid pNYT1"/>
</dbReference>